<comment type="similarity">
    <text evidence="1">Belongs to the eukaryotic ATPase epsilon family.</text>
</comment>
<gene>
    <name evidence="2" type="ORF">LSH36_326g04195</name>
</gene>
<dbReference type="InterPro" id="IPR036742">
    <property type="entry name" value="ATP_synth_F1_esu_sf_mt"/>
</dbReference>
<evidence type="ECO:0000256" key="1">
    <source>
        <dbReference type="ARBA" id="ARBA00009502"/>
    </source>
</evidence>
<comment type="caution">
    <text evidence="2">The sequence shown here is derived from an EMBL/GenBank/DDBJ whole genome shotgun (WGS) entry which is preliminary data.</text>
</comment>
<evidence type="ECO:0000313" key="3">
    <source>
        <dbReference type="Proteomes" id="UP001208570"/>
    </source>
</evidence>
<dbReference type="PANTHER" id="PTHR12448:SF0">
    <property type="entry name" value="ATP SYNTHASE SUBUNIT EPSILON, MITOCHONDRIAL"/>
    <property type="match status" value="1"/>
</dbReference>
<dbReference type="GO" id="GO:0042776">
    <property type="term" value="P:proton motive force-driven mitochondrial ATP synthesis"/>
    <property type="evidence" value="ECO:0007669"/>
    <property type="project" value="TreeGrafter"/>
</dbReference>
<name>A0AAD9JHZ6_9ANNE</name>
<dbReference type="SUPFAM" id="SSF48690">
    <property type="entry name" value="Epsilon subunit of mitochondrial F1F0-ATP synthase"/>
    <property type="match status" value="1"/>
</dbReference>
<dbReference type="GO" id="GO:0005743">
    <property type="term" value="C:mitochondrial inner membrane"/>
    <property type="evidence" value="ECO:0007669"/>
    <property type="project" value="InterPro"/>
</dbReference>
<dbReference type="Pfam" id="PF04627">
    <property type="entry name" value="ATP-synt_Eps"/>
    <property type="match status" value="1"/>
</dbReference>
<dbReference type="CDD" id="cd12153">
    <property type="entry name" value="F1-ATPase_epsilon"/>
    <property type="match status" value="1"/>
</dbReference>
<dbReference type="GO" id="GO:0045259">
    <property type="term" value="C:proton-transporting ATP synthase complex"/>
    <property type="evidence" value="ECO:0007669"/>
    <property type="project" value="InterPro"/>
</dbReference>
<reference evidence="2" key="1">
    <citation type="journal article" date="2023" name="Mol. Biol. Evol.">
        <title>Third-Generation Sequencing Reveals the Adaptive Role of the Epigenome in Three Deep-Sea Polychaetes.</title>
        <authorList>
            <person name="Perez M."/>
            <person name="Aroh O."/>
            <person name="Sun Y."/>
            <person name="Lan Y."/>
            <person name="Juniper S.K."/>
            <person name="Young C.R."/>
            <person name="Angers B."/>
            <person name="Qian P.Y."/>
        </authorList>
    </citation>
    <scope>NUCLEOTIDE SEQUENCE</scope>
    <source>
        <strain evidence="2">P08H-3</strain>
    </source>
</reference>
<dbReference type="Gene3D" id="1.10.1620.20">
    <property type="entry name" value="ATP synthase, F1 complex, epsilon subunit superfamily, mitochondrial"/>
    <property type="match status" value="1"/>
</dbReference>
<accession>A0AAD9JHZ6</accession>
<proteinExistence type="inferred from homology"/>
<dbReference type="Proteomes" id="UP001208570">
    <property type="component" value="Unassembled WGS sequence"/>
</dbReference>
<protein>
    <submittedName>
        <fullName evidence="2">Uncharacterized protein</fullName>
    </submittedName>
</protein>
<organism evidence="2 3">
    <name type="scientific">Paralvinella palmiformis</name>
    <dbReference type="NCBI Taxonomy" id="53620"/>
    <lineage>
        <taxon>Eukaryota</taxon>
        <taxon>Metazoa</taxon>
        <taxon>Spiralia</taxon>
        <taxon>Lophotrochozoa</taxon>
        <taxon>Annelida</taxon>
        <taxon>Polychaeta</taxon>
        <taxon>Sedentaria</taxon>
        <taxon>Canalipalpata</taxon>
        <taxon>Terebellida</taxon>
        <taxon>Terebelliformia</taxon>
        <taxon>Alvinellidae</taxon>
        <taxon>Paralvinella</taxon>
    </lineage>
</organism>
<keyword evidence="3" id="KW-1185">Reference proteome</keyword>
<evidence type="ECO:0000313" key="2">
    <source>
        <dbReference type="EMBL" id="KAK2152520.1"/>
    </source>
</evidence>
<dbReference type="PANTHER" id="PTHR12448">
    <property type="entry name" value="ATP SYNTHASE EPSILON CHAIN, MITOCHONDRIAL"/>
    <property type="match status" value="1"/>
</dbReference>
<dbReference type="InterPro" id="IPR006721">
    <property type="entry name" value="ATP_synth_F1_esu_mt"/>
</dbReference>
<dbReference type="GO" id="GO:0046933">
    <property type="term" value="F:proton-transporting ATP synthase activity, rotational mechanism"/>
    <property type="evidence" value="ECO:0007669"/>
    <property type="project" value="InterPro"/>
</dbReference>
<dbReference type="AlphaFoldDB" id="A0AAD9JHZ6"/>
<sequence length="66" mass="7658">MPYWRQAGLNYIKYSQICARIVRQALKGDAKLDGEKRSLGIIKPTLWKDGKPLTRSSFLSKYPSWK</sequence>
<dbReference type="EMBL" id="JAODUP010000326">
    <property type="protein sequence ID" value="KAK2152520.1"/>
    <property type="molecule type" value="Genomic_DNA"/>
</dbReference>